<dbReference type="EnsemblPlants" id="OGLUM10G02090.1">
    <property type="protein sequence ID" value="OGLUM10G02090.1"/>
    <property type="gene ID" value="OGLUM10G02090"/>
</dbReference>
<dbReference type="PANTHER" id="PTHR34376:SF2">
    <property type="entry name" value="SERINE PROTEASE INHIBITOR, KAZAL-TYPE FAMILY PROTEIN"/>
    <property type="match status" value="1"/>
</dbReference>
<name>A0A0E0B7R7_9ORYZ</name>
<proteinExistence type="predicted"/>
<dbReference type="AlphaFoldDB" id="A0A0E0B7R7"/>
<evidence type="ECO:0000313" key="2">
    <source>
        <dbReference type="EnsemblPlants" id="OGLUM10G02090.1"/>
    </source>
</evidence>
<dbReference type="Gramene" id="OGLUM10G02090.1">
    <property type="protein sequence ID" value="OGLUM10G02090.1"/>
    <property type="gene ID" value="OGLUM10G02090"/>
</dbReference>
<keyword evidence="3" id="KW-1185">Reference proteome</keyword>
<evidence type="ECO:0000256" key="1">
    <source>
        <dbReference type="SAM" id="SignalP"/>
    </source>
</evidence>
<reference evidence="2" key="2">
    <citation type="submission" date="2018-05" db="EMBL/GenBank/DDBJ databases">
        <title>OgluRS3 (Oryza glumaepatula Reference Sequence Version 3).</title>
        <authorList>
            <person name="Zhang J."/>
            <person name="Kudrna D."/>
            <person name="Lee S."/>
            <person name="Talag J."/>
            <person name="Welchert J."/>
            <person name="Wing R.A."/>
        </authorList>
    </citation>
    <scope>NUCLEOTIDE SEQUENCE [LARGE SCALE GENOMIC DNA]</scope>
</reference>
<dbReference type="Proteomes" id="UP000026961">
    <property type="component" value="Chromosome 10"/>
</dbReference>
<accession>A0A0E0B7R7</accession>
<feature type="signal peptide" evidence="1">
    <location>
        <begin position="1"/>
        <end position="26"/>
    </location>
</feature>
<dbReference type="HOGENOM" id="CLU_121186_0_0_1"/>
<keyword evidence="1" id="KW-0732">Signal</keyword>
<dbReference type="PANTHER" id="PTHR34376">
    <property type="entry name" value="SERINE PROTEASE INHIBITOR, KAZAL-TYPE FAMILY PROTEIN"/>
    <property type="match status" value="1"/>
</dbReference>
<organism evidence="2">
    <name type="scientific">Oryza glumipatula</name>
    <dbReference type="NCBI Taxonomy" id="40148"/>
    <lineage>
        <taxon>Eukaryota</taxon>
        <taxon>Viridiplantae</taxon>
        <taxon>Streptophyta</taxon>
        <taxon>Embryophyta</taxon>
        <taxon>Tracheophyta</taxon>
        <taxon>Spermatophyta</taxon>
        <taxon>Magnoliopsida</taxon>
        <taxon>Liliopsida</taxon>
        <taxon>Poales</taxon>
        <taxon>Poaceae</taxon>
        <taxon>BOP clade</taxon>
        <taxon>Oryzoideae</taxon>
        <taxon>Oryzeae</taxon>
        <taxon>Oryzinae</taxon>
        <taxon>Oryza</taxon>
    </lineage>
</organism>
<protein>
    <submittedName>
        <fullName evidence="2">Uncharacterized protein</fullName>
    </submittedName>
</protein>
<reference evidence="2" key="1">
    <citation type="submission" date="2015-04" db="UniProtKB">
        <authorList>
            <consortium name="EnsemblPlants"/>
        </authorList>
    </citation>
    <scope>IDENTIFICATION</scope>
</reference>
<feature type="chain" id="PRO_5002354247" evidence="1">
    <location>
        <begin position="27"/>
        <end position="124"/>
    </location>
</feature>
<sequence>MPPSYTPTARIRRLVLFLAALSLLSPKPWPHPHGLGGRGLQSLGYPVSDRGNKAPLCPVRRFRLDPICGADRVTYWCCYPEAACAGTRVWHGAGTARVGLAQRPSPGMCYWLFMLDTAIMLVFL</sequence>
<evidence type="ECO:0000313" key="3">
    <source>
        <dbReference type="Proteomes" id="UP000026961"/>
    </source>
</evidence>